<dbReference type="Gene3D" id="3.40.50.150">
    <property type="entry name" value="Vaccinia Virus protein VP39"/>
    <property type="match status" value="1"/>
</dbReference>
<protein>
    <recommendedName>
        <fullName evidence="6">Alpha N-terminal protein methyltransferase 1</fullName>
        <ecNumber evidence="5">2.1.1.244</ecNumber>
    </recommendedName>
    <alternativeName>
        <fullName evidence="7">X-Pro-Lys N-terminal protein methyltransferase 1</fullName>
    </alternativeName>
</protein>
<keyword evidence="4 11" id="KW-0949">S-adenosyl-L-methionine</keyword>
<dbReference type="GO" id="GO:0002181">
    <property type="term" value="P:cytoplasmic translation"/>
    <property type="evidence" value="ECO:0007669"/>
    <property type="project" value="EnsemblFungi"/>
</dbReference>
<dbReference type="Proteomes" id="UP000001056">
    <property type="component" value="Unassembled WGS sequence"/>
</dbReference>
<dbReference type="HOGENOM" id="CLU_055356_2_1_1"/>
<accession>Q2GWG5</accession>
<evidence type="ECO:0000256" key="5">
    <source>
        <dbReference type="ARBA" id="ARBA00039112"/>
    </source>
</evidence>
<evidence type="ECO:0000313" key="13">
    <source>
        <dbReference type="Proteomes" id="UP000001056"/>
    </source>
</evidence>
<comment type="catalytic activity">
    <reaction evidence="9">
        <text>N-terminal L-prolyl-L-prolyl-L-lysyl-[protein] + 2 S-adenosyl-L-methionine = N-terminal N,N-dimethyl-L-prolyl-L-prolyl-L-lysyl-[protein] + 2 S-adenosyl-L-homocysteine + 2 H(+)</text>
        <dbReference type="Rhea" id="RHEA:54736"/>
        <dbReference type="Rhea" id="RHEA-COMP:13787"/>
        <dbReference type="Rhea" id="RHEA-COMP:13974"/>
        <dbReference type="ChEBI" id="CHEBI:15378"/>
        <dbReference type="ChEBI" id="CHEBI:57856"/>
        <dbReference type="ChEBI" id="CHEBI:59789"/>
        <dbReference type="ChEBI" id="CHEBI:138059"/>
        <dbReference type="ChEBI" id="CHEBI:138318"/>
        <dbReference type="EC" id="2.1.1.244"/>
    </reaction>
</comment>
<dbReference type="PIRSF" id="PIRSF016958">
    <property type="entry name" value="DUF858_MeTrfase_lik"/>
    <property type="match status" value="1"/>
</dbReference>
<feature type="binding site" evidence="11">
    <location>
        <position position="79"/>
    </location>
    <ligand>
        <name>S-adenosyl-L-methionine</name>
        <dbReference type="ChEBI" id="CHEBI:59789"/>
    </ligand>
</feature>
<evidence type="ECO:0000256" key="4">
    <source>
        <dbReference type="ARBA" id="ARBA00022691"/>
    </source>
</evidence>
<dbReference type="SUPFAM" id="SSF53335">
    <property type="entry name" value="S-adenosyl-L-methionine-dependent methyltransferases"/>
    <property type="match status" value="1"/>
</dbReference>
<dbReference type="STRING" id="306901.Q2GWG5"/>
<evidence type="ECO:0000256" key="9">
    <source>
        <dbReference type="ARBA" id="ARBA00047885"/>
    </source>
</evidence>
<reference evidence="13" key="1">
    <citation type="journal article" date="2015" name="Genome Announc.">
        <title>Draft genome sequence of the cellulolytic fungus Chaetomium globosum.</title>
        <authorList>
            <person name="Cuomo C.A."/>
            <person name="Untereiner W.A."/>
            <person name="Ma L.-J."/>
            <person name="Grabherr M."/>
            <person name="Birren B.W."/>
        </authorList>
    </citation>
    <scope>NUCLEOTIDE SEQUENCE [LARGE SCALE GENOMIC DNA]</scope>
    <source>
        <strain evidence="13">ATCC 6205 / CBS 148.51 / DSM 1962 / NBRC 6347 / NRRL 1970</strain>
    </source>
</reference>
<dbReference type="RefSeq" id="XP_001225345.1">
    <property type="nucleotide sequence ID" value="XM_001225344.1"/>
</dbReference>
<keyword evidence="13" id="KW-1185">Reference proteome</keyword>
<dbReference type="FunCoup" id="Q2GWG5">
    <property type="interactions" value="419"/>
</dbReference>
<proteinExistence type="inferred from homology"/>
<dbReference type="GO" id="GO:0032259">
    <property type="term" value="P:methylation"/>
    <property type="evidence" value="ECO:0007669"/>
    <property type="project" value="UniProtKB-KW"/>
</dbReference>
<dbReference type="InterPro" id="IPR008576">
    <property type="entry name" value="MeTrfase_NTM1"/>
</dbReference>
<dbReference type="EMBL" id="CH408033">
    <property type="protein sequence ID" value="EAQ86436.1"/>
    <property type="molecule type" value="Genomic_DNA"/>
</dbReference>
<feature type="binding site" evidence="11">
    <location>
        <position position="74"/>
    </location>
    <ligand>
        <name>S-adenosyl-L-methionine</name>
        <dbReference type="ChEBI" id="CHEBI:59789"/>
    </ligand>
</feature>
<dbReference type="OrthoDB" id="1298661at2759"/>
<evidence type="ECO:0000256" key="3">
    <source>
        <dbReference type="ARBA" id="ARBA00022679"/>
    </source>
</evidence>
<dbReference type="OMA" id="ETYYCFN"/>
<dbReference type="InParanoid" id="Q2GWG5"/>
<name>Q2GWG5_CHAGB</name>
<dbReference type="GO" id="GO:0071885">
    <property type="term" value="F:N-terminal protein N-methyltransferase activity"/>
    <property type="evidence" value="ECO:0007669"/>
    <property type="project" value="UniProtKB-EC"/>
</dbReference>
<evidence type="ECO:0000256" key="6">
    <source>
        <dbReference type="ARBA" id="ARBA00039449"/>
    </source>
</evidence>
<comment type="catalytic activity">
    <reaction evidence="10">
        <text>N-terminal L-alanyl-L-prolyl-L-lysyl-[protein] + 3 S-adenosyl-L-methionine = N-terminal N,N,N-trimethyl-L-alanyl-L-prolyl-L-lysyl-[protein] + 3 S-adenosyl-L-homocysteine + 3 H(+)</text>
        <dbReference type="Rhea" id="RHEA:54712"/>
        <dbReference type="Rhea" id="RHEA-COMP:13785"/>
        <dbReference type="Rhea" id="RHEA-COMP:13971"/>
        <dbReference type="ChEBI" id="CHEBI:15378"/>
        <dbReference type="ChEBI" id="CHEBI:57856"/>
        <dbReference type="ChEBI" id="CHEBI:59789"/>
        <dbReference type="ChEBI" id="CHEBI:138057"/>
        <dbReference type="ChEBI" id="CHEBI:138315"/>
        <dbReference type="EC" id="2.1.1.244"/>
    </reaction>
</comment>
<dbReference type="EC" id="2.1.1.244" evidence="5"/>
<dbReference type="eggNOG" id="KOG3178">
    <property type="taxonomic scope" value="Eukaryota"/>
</dbReference>
<evidence type="ECO:0000256" key="10">
    <source>
        <dbReference type="ARBA" id="ARBA00048167"/>
    </source>
</evidence>
<keyword evidence="3" id="KW-0808">Transferase</keyword>
<gene>
    <name evidence="12" type="ORF">CHGG_07689</name>
</gene>
<dbReference type="GO" id="GO:0005829">
    <property type="term" value="C:cytosol"/>
    <property type="evidence" value="ECO:0007669"/>
    <property type="project" value="EnsemblFungi"/>
</dbReference>
<dbReference type="Pfam" id="PF05891">
    <property type="entry name" value="Methyltransf_PK"/>
    <property type="match status" value="1"/>
</dbReference>
<dbReference type="VEuPathDB" id="FungiDB:CHGG_07689"/>
<dbReference type="AlphaFoldDB" id="Q2GWG5"/>
<feature type="binding site" evidence="11">
    <location>
        <position position="137"/>
    </location>
    <ligand>
        <name>S-adenosyl-L-methionine</name>
        <dbReference type="ChEBI" id="CHEBI:59789"/>
    </ligand>
</feature>
<comment type="catalytic activity">
    <reaction evidence="8">
        <text>N-terminal L-seryl-L-prolyl-L-lysyl-[protein] + 3 S-adenosyl-L-methionine = N-terminal N,N,N-trimethyl-L-seryl-L-prolyl-L-lysyl-[protein] + 3 S-adenosyl-L-homocysteine + 3 H(+)</text>
        <dbReference type="Rhea" id="RHEA:54724"/>
        <dbReference type="Rhea" id="RHEA-COMP:13789"/>
        <dbReference type="Rhea" id="RHEA-COMP:13973"/>
        <dbReference type="ChEBI" id="CHEBI:15378"/>
        <dbReference type="ChEBI" id="CHEBI:57856"/>
        <dbReference type="ChEBI" id="CHEBI:59789"/>
        <dbReference type="ChEBI" id="CHEBI:138061"/>
        <dbReference type="ChEBI" id="CHEBI:138317"/>
        <dbReference type="EC" id="2.1.1.244"/>
    </reaction>
</comment>
<evidence type="ECO:0000256" key="2">
    <source>
        <dbReference type="ARBA" id="ARBA00022603"/>
    </source>
</evidence>
<keyword evidence="2" id="KW-0489">Methyltransferase</keyword>
<dbReference type="PANTHER" id="PTHR12753">
    <property type="entry name" value="AD-003 - RELATED"/>
    <property type="match status" value="1"/>
</dbReference>
<sequence length="233" mass="25655">MTSNDLKTENVDSLINRDDGRKYWESTDATVDGMLGGHPHVSRVELRGSRNFLAKIGIGSKPGQQVAINALEGGAGIGRVTEGLLLGGIAQHVDIIEPIAKFTAQLQGKPGVRNIFNMGLEDWQPGDGVQYDLIWIQWCAAYLTDKQLVQFLERCKSALNPDRGVIVFKENTSPVGKDMFDDVDSSVTRGDDTYRRCFTAAGFRLIKTELQKGLVSGVKLMPVRMYALRPVQS</sequence>
<dbReference type="InterPro" id="IPR029063">
    <property type="entry name" value="SAM-dependent_MTases_sf"/>
</dbReference>
<organism evidence="12 13">
    <name type="scientific">Chaetomium globosum (strain ATCC 6205 / CBS 148.51 / DSM 1962 / NBRC 6347 / NRRL 1970)</name>
    <name type="common">Soil fungus</name>
    <dbReference type="NCBI Taxonomy" id="306901"/>
    <lineage>
        <taxon>Eukaryota</taxon>
        <taxon>Fungi</taxon>
        <taxon>Dikarya</taxon>
        <taxon>Ascomycota</taxon>
        <taxon>Pezizomycotina</taxon>
        <taxon>Sordariomycetes</taxon>
        <taxon>Sordariomycetidae</taxon>
        <taxon>Sordariales</taxon>
        <taxon>Chaetomiaceae</taxon>
        <taxon>Chaetomium</taxon>
    </lineage>
</organism>
<evidence type="ECO:0000256" key="8">
    <source>
        <dbReference type="ARBA" id="ARBA00047306"/>
    </source>
</evidence>
<comment type="similarity">
    <text evidence="1">Belongs to the methyltransferase superfamily. NTM1 family.</text>
</comment>
<dbReference type="PANTHER" id="PTHR12753:SF0">
    <property type="entry name" value="ALPHA N-TERMINAL PROTEIN METHYLTRANSFERASE 1"/>
    <property type="match status" value="1"/>
</dbReference>
<evidence type="ECO:0000256" key="1">
    <source>
        <dbReference type="ARBA" id="ARBA00009059"/>
    </source>
</evidence>
<evidence type="ECO:0000256" key="11">
    <source>
        <dbReference type="PIRSR" id="PIRSR016958-1"/>
    </source>
</evidence>
<evidence type="ECO:0000313" key="12">
    <source>
        <dbReference type="EMBL" id="EAQ86436.1"/>
    </source>
</evidence>
<dbReference type="GeneID" id="4393602"/>
<evidence type="ECO:0000256" key="7">
    <source>
        <dbReference type="ARBA" id="ARBA00043129"/>
    </source>
</evidence>